<dbReference type="OrthoDB" id="2153847at2759"/>
<evidence type="ECO:0000313" key="1">
    <source>
        <dbReference type="EMBL" id="KAG0141369.1"/>
    </source>
</evidence>
<gene>
    <name evidence="1" type="ORF">CROQUDRAFT_98869</name>
</gene>
<dbReference type="AlphaFoldDB" id="A0A9P6T7C4"/>
<name>A0A9P6T7C4_9BASI</name>
<reference evidence="1" key="1">
    <citation type="submission" date="2013-11" db="EMBL/GenBank/DDBJ databases">
        <title>Genome sequence of the fusiform rust pathogen reveals effectors for host alternation and coevolution with pine.</title>
        <authorList>
            <consortium name="DOE Joint Genome Institute"/>
            <person name="Smith K."/>
            <person name="Pendleton A."/>
            <person name="Kubisiak T."/>
            <person name="Anderson C."/>
            <person name="Salamov A."/>
            <person name="Aerts A."/>
            <person name="Riley R."/>
            <person name="Clum A."/>
            <person name="Lindquist E."/>
            <person name="Ence D."/>
            <person name="Campbell M."/>
            <person name="Kronenberg Z."/>
            <person name="Feau N."/>
            <person name="Dhillon B."/>
            <person name="Hamelin R."/>
            <person name="Burleigh J."/>
            <person name="Smith J."/>
            <person name="Yandell M."/>
            <person name="Nelson C."/>
            <person name="Grigoriev I."/>
            <person name="Davis J."/>
        </authorList>
    </citation>
    <scope>NUCLEOTIDE SEQUENCE</scope>
    <source>
        <strain evidence="1">G11</strain>
    </source>
</reference>
<keyword evidence="2" id="KW-1185">Reference proteome</keyword>
<protein>
    <submittedName>
        <fullName evidence="1">Uncharacterized protein</fullName>
    </submittedName>
</protein>
<dbReference type="Proteomes" id="UP000886653">
    <property type="component" value="Unassembled WGS sequence"/>
</dbReference>
<comment type="caution">
    <text evidence="1">The sequence shown here is derived from an EMBL/GenBank/DDBJ whole genome shotgun (WGS) entry which is preliminary data.</text>
</comment>
<organism evidence="1 2">
    <name type="scientific">Cronartium quercuum f. sp. fusiforme G11</name>
    <dbReference type="NCBI Taxonomy" id="708437"/>
    <lineage>
        <taxon>Eukaryota</taxon>
        <taxon>Fungi</taxon>
        <taxon>Dikarya</taxon>
        <taxon>Basidiomycota</taxon>
        <taxon>Pucciniomycotina</taxon>
        <taxon>Pucciniomycetes</taxon>
        <taxon>Pucciniales</taxon>
        <taxon>Coleosporiaceae</taxon>
        <taxon>Cronartium</taxon>
    </lineage>
</organism>
<accession>A0A9P6T7C4</accession>
<proteinExistence type="predicted"/>
<dbReference type="EMBL" id="MU167389">
    <property type="protein sequence ID" value="KAG0141369.1"/>
    <property type="molecule type" value="Genomic_DNA"/>
</dbReference>
<sequence>MLGLEILITLSFYSIGSVKGIIGTSDQQHHHHHHHKKSLTLKPHNHRIIHRYIKREVPQEWSHEPIVRTTSDWLKKNNTDEIIDAVYALLGDQNAKVGAGKFDPMNIHCMQKRVADVAFSNALLVKDRAGAEAAIKFAGLERNTPAVGKASKECLEGEIKILNPEIARIIRHQDAASKGADEINKKSTLSVAKSLKMIDADFLTAIDVGTFKAGDTSDPTAAGFSCNKQGGSGKGCIVDNNLLVIDATVEEINKAVANVKCRPIWCKSKNSSKVHHS</sequence>
<evidence type="ECO:0000313" key="2">
    <source>
        <dbReference type="Proteomes" id="UP000886653"/>
    </source>
</evidence>